<sequence>MQHSRKADLAAALDRKNAVQNRGTQRPIRDLLPAPARRGGNFRAANAPRRGSY</sequence>
<comment type="caution">
    <text evidence="2">The sequence shown here is derived from an EMBL/GenBank/DDBJ whole genome shotgun (WGS) entry which is preliminary data.</text>
</comment>
<protein>
    <submittedName>
        <fullName evidence="2">Uncharacterized protein</fullName>
    </submittedName>
</protein>
<name>A0ABQ3DHP3_9ACTN</name>
<reference evidence="3" key="1">
    <citation type="journal article" date="2019" name="Int. J. Syst. Evol. Microbiol.">
        <title>The Global Catalogue of Microorganisms (GCM) 10K type strain sequencing project: providing services to taxonomists for standard genome sequencing and annotation.</title>
        <authorList>
            <consortium name="The Broad Institute Genomics Platform"/>
            <consortium name="The Broad Institute Genome Sequencing Center for Infectious Disease"/>
            <person name="Wu L."/>
            <person name="Ma J."/>
        </authorList>
    </citation>
    <scope>NUCLEOTIDE SEQUENCE [LARGE SCALE GENOMIC DNA]</scope>
    <source>
        <strain evidence="3">JCM 4737</strain>
    </source>
</reference>
<dbReference type="RefSeq" id="WP_167519074.1">
    <property type="nucleotide sequence ID" value="NZ_BMVO01000004.1"/>
</dbReference>
<feature type="compositionally biased region" description="Low complexity" evidence="1">
    <location>
        <begin position="33"/>
        <end position="53"/>
    </location>
</feature>
<dbReference type="EMBL" id="BMVO01000004">
    <property type="protein sequence ID" value="GHA96468.1"/>
    <property type="molecule type" value="Genomic_DNA"/>
</dbReference>
<evidence type="ECO:0000313" key="2">
    <source>
        <dbReference type="EMBL" id="GHA96468.1"/>
    </source>
</evidence>
<evidence type="ECO:0000313" key="3">
    <source>
        <dbReference type="Proteomes" id="UP000599437"/>
    </source>
</evidence>
<accession>A0ABQ3DHP3</accession>
<proteinExistence type="predicted"/>
<feature type="compositionally biased region" description="Basic and acidic residues" evidence="1">
    <location>
        <begin position="1"/>
        <end position="17"/>
    </location>
</feature>
<gene>
    <name evidence="2" type="ORF">GCM10010346_19050</name>
</gene>
<evidence type="ECO:0000256" key="1">
    <source>
        <dbReference type="SAM" id="MobiDB-lite"/>
    </source>
</evidence>
<dbReference type="Proteomes" id="UP000599437">
    <property type="component" value="Unassembled WGS sequence"/>
</dbReference>
<keyword evidence="3" id="KW-1185">Reference proteome</keyword>
<feature type="region of interest" description="Disordered" evidence="1">
    <location>
        <begin position="1"/>
        <end position="53"/>
    </location>
</feature>
<organism evidence="2 3">
    <name type="scientific">Streptomyces chryseus</name>
    <dbReference type="NCBI Taxonomy" id="68186"/>
    <lineage>
        <taxon>Bacteria</taxon>
        <taxon>Bacillati</taxon>
        <taxon>Actinomycetota</taxon>
        <taxon>Actinomycetes</taxon>
        <taxon>Kitasatosporales</taxon>
        <taxon>Streptomycetaceae</taxon>
        <taxon>Streptomyces</taxon>
    </lineage>
</organism>